<feature type="transmembrane region" description="Helical" evidence="1">
    <location>
        <begin position="46"/>
        <end position="66"/>
    </location>
</feature>
<dbReference type="InterPro" id="IPR024414">
    <property type="entry name" value="Uncharacterised_PrgI"/>
</dbReference>
<gene>
    <name evidence="2" type="ORF">SAMN02910411_0357</name>
</gene>
<keyword evidence="1" id="KW-1133">Transmembrane helix</keyword>
<protein>
    <submittedName>
        <fullName evidence="2">PrgI family protein</fullName>
    </submittedName>
</protein>
<dbReference type="EMBL" id="OBMR01000014">
    <property type="protein sequence ID" value="SOC16286.1"/>
    <property type="molecule type" value="Genomic_DNA"/>
</dbReference>
<organism evidence="2 3">
    <name type="scientific">Pseudobutyrivibrio ruminis DSM 9787</name>
    <dbReference type="NCBI Taxonomy" id="1123011"/>
    <lineage>
        <taxon>Bacteria</taxon>
        <taxon>Bacillati</taxon>
        <taxon>Bacillota</taxon>
        <taxon>Clostridia</taxon>
        <taxon>Lachnospirales</taxon>
        <taxon>Lachnospiraceae</taxon>
        <taxon>Pseudobutyrivibrio</taxon>
    </lineage>
</organism>
<dbReference type="Pfam" id="PF12666">
    <property type="entry name" value="PrgI"/>
    <property type="match status" value="1"/>
</dbReference>
<reference evidence="2 3" key="1">
    <citation type="submission" date="2017-08" db="EMBL/GenBank/DDBJ databases">
        <authorList>
            <person name="de Groot N.N."/>
        </authorList>
    </citation>
    <scope>NUCLEOTIDE SEQUENCE [LARGE SCALE GENOMIC DNA]</scope>
    <source>
        <strain evidence="2 3">DSM 9787</strain>
    </source>
</reference>
<evidence type="ECO:0000256" key="1">
    <source>
        <dbReference type="SAM" id="Phobius"/>
    </source>
</evidence>
<keyword evidence="1" id="KW-0812">Transmembrane</keyword>
<dbReference type="Proteomes" id="UP000219563">
    <property type="component" value="Unassembled WGS sequence"/>
</dbReference>
<proteinExistence type="predicted"/>
<dbReference type="AlphaFoldDB" id="A0A285T4X1"/>
<dbReference type="RefSeq" id="WP_090394428.1">
    <property type="nucleotide sequence ID" value="NZ_OBMR01000014.1"/>
</dbReference>
<accession>A0A285T4X1</accession>
<feature type="transmembrane region" description="Helical" evidence="1">
    <location>
        <begin position="21"/>
        <end position="40"/>
    </location>
</feature>
<sequence length="138" mass="16172">MLSVDIEKEIKQENKILLGLSMRKFICVLISLLMAILFALLFSMNFYVSIIPSMVVGAIAFAFGWIKFDGVPMEEFLFKKINEAFYGTKKRTYRTKNAYVTLLNKEYARRKQIDLANKQVRKSLKKQKKSKVKENYIR</sequence>
<keyword evidence="1" id="KW-0472">Membrane</keyword>
<evidence type="ECO:0000313" key="3">
    <source>
        <dbReference type="Proteomes" id="UP000219563"/>
    </source>
</evidence>
<name>A0A285T4X1_9FIRM</name>
<evidence type="ECO:0000313" key="2">
    <source>
        <dbReference type="EMBL" id="SOC16286.1"/>
    </source>
</evidence>